<feature type="transmembrane region" description="Helical" evidence="5">
    <location>
        <begin position="81"/>
        <end position="103"/>
    </location>
</feature>
<dbReference type="GO" id="GO:0030416">
    <property type="term" value="P:methylamine metabolic process"/>
    <property type="evidence" value="ECO:0007669"/>
    <property type="project" value="InterPro"/>
</dbReference>
<evidence type="ECO:0000313" key="8">
    <source>
        <dbReference type="Proteomes" id="UP000607559"/>
    </source>
</evidence>
<evidence type="ECO:0000313" key="7">
    <source>
        <dbReference type="EMBL" id="GGB26315.1"/>
    </source>
</evidence>
<dbReference type="GO" id="GO:0016020">
    <property type="term" value="C:membrane"/>
    <property type="evidence" value="ECO:0007669"/>
    <property type="project" value="UniProtKB-SubCell"/>
</dbReference>
<feature type="transmembrane region" description="Helical" evidence="5">
    <location>
        <begin position="55"/>
        <end position="74"/>
    </location>
</feature>
<feature type="transmembrane region" description="Helical" evidence="5">
    <location>
        <begin position="16"/>
        <end position="35"/>
    </location>
</feature>
<feature type="transmembrane region" description="Helical" evidence="5">
    <location>
        <begin position="123"/>
        <end position="140"/>
    </location>
</feature>
<dbReference type="EMBL" id="BMJC01000010">
    <property type="protein sequence ID" value="GGB26315.1"/>
    <property type="molecule type" value="Genomic_DNA"/>
</dbReference>
<keyword evidence="3 5" id="KW-1133">Transmembrane helix</keyword>
<dbReference type="RefSeq" id="WP_188938334.1">
    <property type="nucleotide sequence ID" value="NZ_BMJC01000010.1"/>
</dbReference>
<protein>
    <recommendedName>
        <fullName evidence="6">Methylamine utilisation protein MauE domain-containing protein</fullName>
    </recommendedName>
</protein>
<evidence type="ECO:0000259" key="6">
    <source>
        <dbReference type="Pfam" id="PF07291"/>
    </source>
</evidence>
<reference evidence="7" key="1">
    <citation type="journal article" date="2014" name="Int. J. Syst. Evol. Microbiol.">
        <title>Complete genome sequence of Corynebacterium casei LMG S-19264T (=DSM 44701T), isolated from a smear-ripened cheese.</title>
        <authorList>
            <consortium name="US DOE Joint Genome Institute (JGI-PGF)"/>
            <person name="Walter F."/>
            <person name="Albersmeier A."/>
            <person name="Kalinowski J."/>
            <person name="Ruckert C."/>
        </authorList>
    </citation>
    <scope>NUCLEOTIDE SEQUENCE</scope>
    <source>
        <strain evidence="7">CGMCC 1.15448</strain>
    </source>
</reference>
<reference evidence="7" key="2">
    <citation type="submission" date="2020-09" db="EMBL/GenBank/DDBJ databases">
        <authorList>
            <person name="Sun Q."/>
            <person name="Zhou Y."/>
        </authorList>
    </citation>
    <scope>NUCLEOTIDE SEQUENCE</scope>
    <source>
        <strain evidence="7">CGMCC 1.15448</strain>
    </source>
</reference>
<dbReference type="Proteomes" id="UP000607559">
    <property type="component" value="Unassembled WGS sequence"/>
</dbReference>
<comment type="subcellular location">
    <subcellularLocation>
        <location evidence="1">Membrane</location>
        <topology evidence="1">Multi-pass membrane protein</topology>
    </subcellularLocation>
</comment>
<comment type="caution">
    <text evidence="7">The sequence shown here is derived from an EMBL/GenBank/DDBJ whole genome shotgun (WGS) entry which is preliminary data.</text>
</comment>
<keyword evidence="2 5" id="KW-0812">Transmembrane</keyword>
<accession>A0A8J2UMV0</accession>
<evidence type="ECO:0000256" key="3">
    <source>
        <dbReference type="ARBA" id="ARBA00022989"/>
    </source>
</evidence>
<dbReference type="Pfam" id="PF07291">
    <property type="entry name" value="MauE"/>
    <property type="match status" value="1"/>
</dbReference>
<sequence>MTSNVKRLFFARAERLVIALLVLLFMYTGFNKLFGLHQFKATLYNQPIPHNLAAALAWIFPCLEIIAASCLLFGRTQYAGILLSLILLGIFTGYIGAILLHLFPKIPCSCGGIFRHLSWQQHFVVNLGLVGLTLFVLFRLRRPPTEKSPLNPSI</sequence>
<evidence type="ECO:0000256" key="4">
    <source>
        <dbReference type="ARBA" id="ARBA00023136"/>
    </source>
</evidence>
<feature type="domain" description="Methylamine utilisation protein MauE" evidence="6">
    <location>
        <begin position="17"/>
        <end position="138"/>
    </location>
</feature>
<name>A0A8J2UMV0_9BACT</name>
<gene>
    <name evidence="7" type="ORF">GCM10011511_57840</name>
</gene>
<proteinExistence type="predicted"/>
<dbReference type="AlphaFoldDB" id="A0A8J2UMV0"/>
<organism evidence="7 8">
    <name type="scientific">Puia dinghuensis</name>
    <dbReference type="NCBI Taxonomy" id="1792502"/>
    <lineage>
        <taxon>Bacteria</taxon>
        <taxon>Pseudomonadati</taxon>
        <taxon>Bacteroidota</taxon>
        <taxon>Chitinophagia</taxon>
        <taxon>Chitinophagales</taxon>
        <taxon>Chitinophagaceae</taxon>
        <taxon>Puia</taxon>
    </lineage>
</organism>
<evidence type="ECO:0000256" key="1">
    <source>
        <dbReference type="ARBA" id="ARBA00004141"/>
    </source>
</evidence>
<evidence type="ECO:0000256" key="2">
    <source>
        <dbReference type="ARBA" id="ARBA00022692"/>
    </source>
</evidence>
<evidence type="ECO:0000256" key="5">
    <source>
        <dbReference type="SAM" id="Phobius"/>
    </source>
</evidence>
<keyword evidence="4 5" id="KW-0472">Membrane</keyword>
<dbReference type="InterPro" id="IPR009908">
    <property type="entry name" value="Methylamine_util_MauE"/>
</dbReference>
<keyword evidence="8" id="KW-1185">Reference proteome</keyword>